<dbReference type="Proteomes" id="UP000242715">
    <property type="component" value="Unassembled WGS sequence"/>
</dbReference>
<feature type="transmembrane region" description="Helical" evidence="2">
    <location>
        <begin position="54"/>
        <end position="74"/>
    </location>
</feature>
<gene>
    <name evidence="3" type="ORF">TSUD_211570</name>
</gene>
<dbReference type="PANTHER" id="PTHR33640:SF3">
    <property type="entry name" value="DUF4408 DOMAIN-CONTAINING PROTEIN"/>
    <property type="match status" value="1"/>
</dbReference>
<dbReference type="EMBL" id="DF973613">
    <property type="protein sequence ID" value="GAU36019.1"/>
    <property type="molecule type" value="Genomic_DNA"/>
</dbReference>
<reference evidence="4" key="1">
    <citation type="journal article" date="2017" name="Front. Plant Sci.">
        <title>Climate Clever Clovers: New Paradigm to Reduce the Environmental Footprint of Ruminants by Breeding Low Methanogenic Forages Utilizing Haplotype Variation.</title>
        <authorList>
            <person name="Kaur P."/>
            <person name="Appels R."/>
            <person name="Bayer P.E."/>
            <person name="Keeble-Gagnere G."/>
            <person name="Wang J."/>
            <person name="Hirakawa H."/>
            <person name="Shirasawa K."/>
            <person name="Vercoe P."/>
            <person name="Stefanova K."/>
            <person name="Durmic Z."/>
            <person name="Nichols P."/>
            <person name="Revell C."/>
            <person name="Isobe S.N."/>
            <person name="Edwards D."/>
            <person name="Erskine W."/>
        </authorList>
    </citation>
    <scope>NUCLEOTIDE SEQUENCE [LARGE SCALE GENOMIC DNA]</scope>
    <source>
        <strain evidence="4">cv. Daliak</strain>
    </source>
</reference>
<sequence length="240" mass="27016">MEPHKATNAIRTHFAAISKTIRIFELCILLLLLSWTLTRLPLAVSISADYLRKLAANPLFIFAISNAIIAALIAQSGRFTSQNSDDLSGTGKIYSEFINNRITVSDREQQPPSVTVEPPPVEEVAAEVKCQDKEVISEIVSVPTIPTVSDRETGGDSDFASFRRSQSEKWKGEAVKMKERKQLRRSETEKIRETEKENLYPQDKLSNEEFQRAIDAFIAKQMRFLREESSAIVVHNTSST</sequence>
<dbReference type="AlphaFoldDB" id="A0A2Z6NWU6"/>
<keyword evidence="2" id="KW-0812">Transmembrane</keyword>
<keyword evidence="2" id="KW-1133">Transmembrane helix</keyword>
<evidence type="ECO:0000313" key="3">
    <source>
        <dbReference type="EMBL" id="GAU36019.1"/>
    </source>
</evidence>
<feature type="compositionally biased region" description="Basic and acidic residues" evidence="1">
    <location>
        <begin position="184"/>
        <end position="198"/>
    </location>
</feature>
<evidence type="ECO:0000256" key="2">
    <source>
        <dbReference type="SAM" id="Phobius"/>
    </source>
</evidence>
<evidence type="ECO:0008006" key="5">
    <source>
        <dbReference type="Google" id="ProtNLM"/>
    </source>
</evidence>
<organism evidence="3 4">
    <name type="scientific">Trifolium subterraneum</name>
    <name type="common">Subterranean clover</name>
    <dbReference type="NCBI Taxonomy" id="3900"/>
    <lineage>
        <taxon>Eukaryota</taxon>
        <taxon>Viridiplantae</taxon>
        <taxon>Streptophyta</taxon>
        <taxon>Embryophyta</taxon>
        <taxon>Tracheophyta</taxon>
        <taxon>Spermatophyta</taxon>
        <taxon>Magnoliopsida</taxon>
        <taxon>eudicotyledons</taxon>
        <taxon>Gunneridae</taxon>
        <taxon>Pentapetalae</taxon>
        <taxon>rosids</taxon>
        <taxon>fabids</taxon>
        <taxon>Fabales</taxon>
        <taxon>Fabaceae</taxon>
        <taxon>Papilionoideae</taxon>
        <taxon>50 kb inversion clade</taxon>
        <taxon>NPAAA clade</taxon>
        <taxon>Hologalegina</taxon>
        <taxon>IRL clade</taxon>
        <taxon>Trifolieae</taxon>
        <taxon>Trifolium</taxon>
    </lineage>
</organism>
<dbReference type="PANTHER" id="PTHR33640">
    <property type="entry name" value="TRANSMEMBRANE PROTEIN"/>
    <property type="match status" value="1"/>
</dbReference>
<protein>
    <recommendedName>
        <fullName evidence="5">DUF4408 domain-containing protein</fullName>
    </recommendedName>
</protein>
<feature type="transmembrane region" description="Helical" evidence="2">
    <location>
        <begin position="21"/>
        <end position="42"/>
    </location>
</feature>
<dbReference type="OrthoDB" id="1916829at2759"/>
<keyword evidence="2" id="KW-0472">Membrane</keyword>
<evidence type="ECO:0000256" key="1">
    <source>
        <dbReference type="SAM" id="MobiDB-lite"/>
    </source>
</evidence>
<accession>A0A2Z6NWU6</accession>
<proteinExistence type="predicted"/>
<name>A0A2Z6NWU6_TRISU</name>
<keyword evidence="4" id="KW-1185">Reference proteome</keyword>
<evidence type="ECO:0000313" key="4">
    <source>
        <dbReference type="Proteomes" id="UP000242715"/>
    </source>
</evidence>
<feature type="region of interest" description="Disordered" evidence="1">
    <location>
        <begin position="184"/>
        <end position="203"/>
    </location>
</feature>